<dbReference type="Proteomes" id="UP000076078">
    <property type="component" value="Unassembled WGS sequence"/>
</dbReference>
<dbReference type="InterPro" id="IPR004843">
    <property type="entry name" value="Calcineurin-like_PHP"/>
</dbReference>
<dbReference type="PANTHER" id="PTHR37844:SF1">
    <property type="entry name" value="CALCINEURIN-LIKE PHOSPHOESTERASE DOMAIN-CONTAINING PROTEIN"/>
    <property type="match status" value="1"/>
</dbReference>
<dbReference type="SUPFAM" id="SSF56300">
    <property type="entry name" value="Metallo-dependent phosphatases"/>
    <property type="match status" value="1"/>
</dbReference>
<dbReference type="InParanoid" id="A0A152A0P7"/>
<dbReference type="Gene3D" id="3.60.21.10">
    <property type="match status" value="1"/>
</dbReference>
<proteinExistence type="predicted"/>
<accession>A0A152A0P7</accession>
<dbReference type="OMA" id="FTHHSPV"/>
<reference evidence="2 3" key="1">
    <citation type="submission" date="2015-12" db="EMBL/GenBank/DDBJ databases">
        <title>Dictyostelia acquired genes for synthesis and detection of signals that induce cell-type specialization by lateral gene transfer from prokaryotes.</title>
        <authorList>
            <person name="Gloeckner G."/>
            <person name="Schaap P."/>
        </authorList>
    </citation>
    <scope>NUCLEOTIDE SEQUENCE [LARGE SCALE GENOMIC DNA]</scope>
    <source>
        <strain evidence="2 3">TK</strain>
    </source>
</reference>
<comment type="caution">
    <text evidence="2">The sequence shown here is derived from an EMBL/GenBank/DDBJ whole genome shotgun (WGS) entry which is preliminary data.</text>
</comment>
<dbReference type="OrthoDB" id="17359at2759"/>
<evidence type="ECO:0000313" key="3">
    <source>
        <dbReference type="Proteomes" id="UP000076078"/>
    </source>
</evidence>
<dbReference type="AlphaFoldDB" id="A0A152A0P7"/>
<name>A0A152A0P7_TIELA</name>
<evidence type="ECO:0000313" key="2">
    <source>
        <dbReference type="EMBL" id="KYQ99654.1"/>
    </source>
</evidence>
<sequence length="277" mass="31874">MRKDLNDPALKGFLEFERKPDHQYYLALVGDIGSPLHPTLEPFLEKVSKLHDQVFYVAGNHEYYNKSRVLDSFYTISQIQTQIKQITSKFPNVHFMENNVFQIDEYKVIGCTLWSDISDGNALQVERALNDYRLIAIDDNTLPKGKRVVNAKDTTFIHKNSIAFIKQQLEMSPQTPCLVLTHHSPMFTQGSMETADPQYGGIEKAINHGFHTDLTKFIENHPNIKAWIFGHTHWSCKFQYSKTLIASNQLGYNFSGENAFFDTFESLLLPYSNNNNK</sequence>
<dbReference type="EMBL" id="LODT01000020">
    <property type="protein sequence ID" value="KYQ99654.1"/>
    <property type="molecule type" value="Genomic_DNA"/>
</dbReference>
<feature type="domain" description="Calcineurin-like phosphoesterase" evidence="1">
    <location>
        <begin position="14"/>
        <end position="234"/>
    </location>
</feature>
<dbReference type="Pfam" id="PF00149">
    <property type="entry name" value="Metallophos"/>
    <property type="match status" value="1"/>
</dbReference>
<dbReference type="PANTHER" id="PTHR37844">
    <property type="entry name" value="SER/THR PROTEIN PHOSPHATASE SUPERFAMILY (AFU_ORTHOLOGUE AFUA_1G14840)"/>
    <property type="match status" value="1"/>
</dbReference>
<evidence type="ECO:0000259" key="1">
    <source>
        <dbReference type="Pfam" id="PF00149"/>
    </source>
</evidence>
<keyword evidence="3" id="KW-1185">Reference proteome</keyword>
<gene>
    <name evidence="2" type="ORF">DLAC_03591</name>
</gene>
<protein>
    <recommendedName>
        <fullName evidence="1">Calcineurin-like phosphoesterase domain-containing protein</fullName>
    </recommendedName>
</protein>
<organism evidence="2 3">
    <name type="scientific">Tieghemostelium lacteum</name>
    <name type="common">Slime mold</name>
    <name type="synonym">Dictyostelium lacteum</name>
    <dbReference type="NCBI Taxonomy" id="361077"/>
    <lineage>
        <taxon>Eukaryota</taxon>
        <taxon>Amoebozoa</taxon>
        <taxon>Evosea</taxon>
        <taxon>Eumycetozoa</taxon>
        <taxon>Dictyostelia</taxon>
        <taxon>Dictyosteliales</taxon>
        <taxon>Raperosteliaceae</taxon>
        <taxon>Tieghemostelium</taxon>
    </lineage>
</organism>
<dbReference type="InterPro" id="IPR029052">
    <property type="entry name" value="Metallo-depent_PP-like"/>
</dbReference>
<dbReference type="GO" id="GO:0016787">
    <property type="term" value="F:hydrolase activity"/>
    <property type="evidence" value="ECO:0007669"/>
    <property type="project" value="InterPro"/>
</dbReference>